<dbReference type="AlphaFoldDB" id="A0A382ARZ1"/>
<proteinExistence type="predicted"/>
<reference evidence="2" key="1">
    <citation type="submission" date="2018-05" db="EMBL/GenBank/DDBJ databases">
        <authorList>
            <person name="Lanie J.A."/>
            <person name="Ng W.-L."/>
            <person name="Kazmierczak K.M."/>
            <person name="Andrzejewski T.M."/>
            <person name="Davidsen T.M."/>
            <person name="Wayne K.J."/>
            <person name="Tettelin H."/>
            <person name="Glass J.I."/>
            <person name="Rusch D."/>
            <person name="Podicherti R."/>
            <person name="Tsui H.-C.T."/>
            <person name="Winkler M.E."/>
        </authorList>
    </citation>
    <scope>NUCLEOTIDE SEQUENCE</scope>
</reference>
<gene>
    <name evidence="2" type="ORF">METZ01_LOCUS156706</name>
</gene>
<accession>A0A382ARZ1</accession>
<dbReference type="EMBL" id="UINC01026427">
    <property type="protein sequence ID" value="SVB03852.1"/>
    <property type="molecule type" value="Genomic_DNA"/>
</dbReference>
<evidence type="ECO:0000256" key="1">
    <source>
        <dbReference type="SAM" id="MobiDB-lite"/>
    </source>
</evidence>
<organism evidence="2">
    <name type="scientific">marine metagenome</name>
    <dbReference type="NCBI Taxonomy" id="408172"/>
    <lineage>
        <taxon>unclassified sequences</taxon>
        <taxon>metagenomes</taxon>
        <taxon>ecological metagenomes</taxon>
    </lineage>
</organism>
<sequence length="197" mass="21730">MSKDPKAKMTWALTLVTGLGDSAAGDIEQAPFHFGRTHDELDQSPPETLPSGLLHVLRESHLVEQALETGFEIDICSAPQSRGEGWFRFEMSVITTNARSRLTHERGAYVSDEGPYSVELIHVNPCRPSRLPQVIWIRARELPESSLAWVIDSDLWGSGDGGQTSLHDFYDIGQAPTPNVDGPLPLPGPPDEPYEFV</sequence>
<feature type="region of interest" description="Disordered" evidence="1">
    <location>
        <begin position="177"/>
        <end position="197"/>
    </location>
</feature>
<protein>
    <submittedName>
        <fullName evidence="2">Uncharacterized protein</fullName>
    </submittedName>
</protein>
<evidence type="ECO:0000313" key="2">
    <source>
        <dbReference type="EMBL" id="SVB03852.1"/>
    </source>
</evidence>
<name>A0A382ARZ1_9ZZZZ</name>